<keyword evidence="10" id="KW-0539">Nucleus</keyword>
<accession>A0AAV7DUF3</accession>
<dbReference type="GO" id="GO:0005634">
    <property type="term" value="C:nucleus"/>
    <property type="evidence" value="ECO:0007669"/>
    <property type="project" value="UniProtKB-SubCell"/>
</dbReference>
<protein>
    <recommendedName>
        <fullName evidence="12">YABBY protein C-terminal domain-containing protein</fullName>
    </recommendedName>
</protein>
<keyword evidence="3" id="KW-0217">Developmental protein</keyword>
<evidence type="ECO:0000256" key="1">
    <source>
        <dbReference type="ARBA" id="ARBA00004123"/>
    </source>
</evidence>
<evidence type="ECO:0000256" key="10">
    <source>
        <dbReference type="ARBA" id="ARBA00023242"/>
    </source>
</evidence>
<feature type="compositionally biased region" description="Basic and acidic residues" evidence="11">
    <location>
        <begin position="147"/>
        <end position="159"/>
    </location>
</feature>
<feature type="region of interest" description="Disordered" evidence="11">
    <location>
        <begin position="32"/>
        <end position="61"/>
    </location>
</feature>
<organism evidence="13 14">
    <name type="scientific">Aristolochia fimbriata</name>
    <name type="common">White veined hardy Dutchman's pipe vine</name>
    <dbReference type="NCBI Taxonomy" id="158543"/>
    <lineage>
        <taxon>Eukaryota</taxon>
        <taxon>Viridiplantae</taxon>
        <taxon>Streptophyta</taxon>
        <taxon>Embryophyta</taxon>
        <taxon>Tracheophyta</taxon>
        <taxon>Spermatophyta</taxon>
        <taxon>Magnoliopsida</taxon>
        <taxon>Magnoliidae</taxon>
        <taxon>Piperales</taxon>
        <taxon>Aristolochiaceae</taxon>
        <taxon>Aristolochia</taxon>
    </lineage>
</organism>
<dbReference type="GO" id="GO:0010582">
    <property type="term" value="P:floral meristem determinacy"/>
    <property type="evidence" value="ECO:0007669"/>
    <property type="project" value="TreeGrafter"/>
</dbReference>
<keyword evidence="9" id="KW-0238">DNA-binding</keyword>
<dbReference type="InterPro" id="IPR006780">
    <property type="entry name" value="YABBY"/>
</dbReference>
<keyword evidence="4" id="KW-0479">Metal-binding</keyword>
<dbReference type="CDD" id="cd00084">
    <property type="entry name" value="HMG-box_SF"/>
    <property type="match status" value="1"/>
</dbReference>
<name>A0AAV7DUF3_ARIFI</name>
<reference evidence="13 14" key="1">
    <citation type="submission" date="2021-07" db="EMBL/GenBank/DDBJ databases">
        <title>The Aristolochia fimbriata genome: insights into angiosperm evolution, floral development and chemical biosynthesis.</title>
        <authorList>
            <person name="Jiao Y."/>
        </authorList>
    </citation>
    <scope>NUCLEOTIDE SEQUENCE [LARGE SCALE GENOMIC DNA]</scope>
    <source>
        <strain evidence="13">IBCAS-2021</strain>
        <tissue evidence="13">Leaf</tissue>
    </source>
</reference>
<dbReference type="PANTHER" id="PTHR31675:SF1">
    <property type="entry name" value="PROTEIN CRABS CLAW"/>
    <property type="match status" value="1"/>
</dbReference>
<evidence type="ECO:0000259" key="12">
    <source>
        <dbReference type="Pfam" id="PF04690"/>
    </source>
</evidence>
<evidence type="ECO:0000256" key="5">
    <source>
        <dbReference type="ARBA" id="ARBA00022771"/>
    </source>
</evidence>
<evidence type="ECO:0000256" key="9">
    <source>
        <dbReference type="ARBA" id="ARBA00023125"/>
    </source>
</evidence>
<dbReference type="GO" id="GO:0008270">
    <property type="term" value="F:zinc ion binding"/>
    <property type="evidence" value="ECO:0007669"/>
    <property type="project" value="UniProtKB-KW"/>
</dbReference>
<dbReference type="GO" id="GO:0045165">
    <property type="term" value="P:cell fate commitment"/>
    <property type="evidence" value="ECO:0007669"/>
    <property type="project" value="TreeGrafter"/>
</dbReference>
<dbReference type="GO" id="GO:0048479">
    <property type="term" value="P:style development"/>
    <property type="evidence" value="ECO:0007669"/>
    <property type="project" value="TreeGrafter"/>
</dbReference>
<dbReference type="AlphaFoldDB" id="A0AAV7DUF3"/>
<evidence type="ECO:0000313" key="13">
    <source>
        <dbReference type="EMBL" id="KAG9439166.1"/>
    </source>
</evidence>
<keyword evidence="14" id="KW-1185">Reference proteome</keyword>
<comment type="similarity">
    <text evidence="2">Belongs to the YABBY family.</text>
</comment>
<feature type="domain" description="YABBY protein C-terminal" evidence="12">
    <location>
        <begin position="46"/>
        <end position="104"/>
    </location>
</feature>
<dbReference type="GO" id="GO:0003002">
    <property type="term" value="P:regionalization"/>
    <property type="evidence" value="ECO:0007669"/>
    <property type="project" value="UniProtKB-ARBA"/>
</dbReference>
<dbReference type="InterPro" id="IPR036910">
    <property type="entry name" value="HMG_box_dom_sf"/>
</dbReference>
<evidence type="ECO:0000256" key="3">
    <source>
        <dbReference type="ARBA" id="ARBA00022473"/>
    </source>
</evidence>
<evidence type="ECO:0000256" key="11">
    <source>
        <dbReference type="SAM" id="MobiDB-lite"/>
    </source>
</evidence>
<dbReference type="EMBL" id="JAINDJ010000008">
    <property type="protein sequence ID" value="KAG9439166.1"/>
    <property type="molecule type" value="Genomic_DNA"/>
</dbReference>
<evidence type="ECO:0000256" key="4">
    <source>
        <dbReference type="ARBA" id="ARBA00022723"/>
    </source>
</evidence>
<proteinExistence type="inferred from homology"/>
<dbReference type="Proteomes" id="UP000825729">
    <property type="component" value="Unassembled WGS sequence"/>
</dbReference>
<evidence type="ECO:0000313" key="14">
    <source>
        <dbReference type="Proteomes" id="UP000825729"/>
    </source>
</evidence>
<dbReference type="PANTHER" id="PTHR31675">
    <property type="entry name" value="PROTEIN YABBY 6-RELATED"/>
    <property type="match status" value="1"/>
</dbReference>
<dbReference type="GO" id="GO:0003677">
    <property type="term" value="F:DNA binding"/>
    <property type="evidence" value="ECO:0007669"/>
    <property type="project" value="UniProtKB-KW"/>
</dbReference>
<dbReference type="InterPro" id="IPR056775">
    <property type="entry name" value="YABBY_C"/>
</dbReference>
<gene>
    <name evidence="13" type="ORF">H6P81_019331</name>
</gene>
<feature type="compositionally biased region" description="Low complexity" evidence="11">
    <location>
        <begin position="32"/>
        <end position="55"/>
    </location>
</feature>
<feature type="region of interest" description="Disordered" evidence="11">
    <location>
        <begin position="99"/>
        <end position="159"/>
    </location>
</feature>
<evidence type="ECO:0000256" key="7">
    <source>
        <dbReference type="ARBA" id="ARBA00022833"/>
    </source>
</evidence>
<keyword evidence="8" id="KW-0287">Flowering</keyword>
<keyword evidence="5" id="KW-0863">Zinc-finger</keyword>
<sequence length="159" mass="17763">MVQTHPPPDFHHQLTYQLQGRCNNELMRRSLQPLPCTSSSPTTTQQPPEVPFVVKPPEKKHRLPSAYNRFMKEEIQRLKAANPEIPHREAFSRAAKNWARYDPNGSSTSAINSSPTPLNLNQHGRGGSTAAAAMADHMGTDEAGNDPCKRDQRLKLSDQ</sequence>
<comment type="caution">
    <text evidence="13">The sequence shown here is derived from an EMBL/GenBank/DDBJ whole genome shotgun (WGS) entry which is preliminary data.</text>
</comment>
<keyword evidence="6" id="KW-0221">Differentiation</keyword>
<evidence type="ECO:0000256" key="8">
    <source>
        <dbReference type="ARBA" id="ARBA00023089"/>
    </source>
</evidence>
<dbReference type="FunFam" id="1.10.30.10:FF:000039">
    <property type="entry name" value="protein CRABS CLAW isoform X3"/>
    <property type="match status" value="1"/>
</dbReference>
<dbReference type="SUPFAM" id="SSF47095">
    <property type="entry name" value="HMG-box"/>
    <property type="match status" value="1"/>
</dbReference>
<dbReference type="GO" id="GO:0048366">
    <property type="term" value="P:leaf development"/>
    <property type="evidence" value="ECO:0007669"/>
    <property type="project" value="TreeGrafter"/>
</dbReference>
<feature type="compositionally biased region" description="Polar residues" evidence="11">
    <location>
        <begin position="104"/>
        <end position="122"/>
    </location>
</feature>
<keyword evidence="7" id="KW-0862">Zinc</keyword>
<comment type="subcellular location">
    <subcellularLocation>
        <location evidence="1">Nucleus</location>
    </subcellularLocation>
</comment>
<evidence type="ECO:0000256" key="2">
    <source>
        <dbReference type="ARBA" id="ARBA00010325"/>
    </source>
</evidence>
<dbReference type="Gene3D" id="1.10.30.10">
    <property type="entry name" value="High mobility group box domain"/>
    <property type="match status" value="1"/>
</dbReference>
<evidence type="ECO:0000256" key="6">
    <source>
        <dbReference type="ARBA" id="ARBA00022782"/>
    </source>
</evidence>
<dbReference type="Pfam" id="PF04690">
    <property type="entry name" value="YABBY"/>
    <property type="match status" value="1"/>
</dbReference>